<sequence>MAYAAYTPTASRKNHPVARLLGLRARNLAELTTQIEKGLPAQSLHTLGSLLGLSQPQLAELLGVSVRTLQRSKETLSPAVSDHLYRLGNLLETAVRFHGSLEAAVRWLKHPNIALGGVAPLEFARTEAGSQVILDLLGGLEHGVVQ</sequence>
<dbReference type="Pfam" id="PF09722">
    <property type="entry name" value="Xre_MbcA_ParS_C"/>
    <property type="match status" value="1"/>
</dbReference>
<evidence type="ECO:0000259" key="1">
    <source>
        <dbReference type="Pfam" id="PF09722"/>
    </source>
</evidence>
<accession>A0A7C3HFJ7</accession>
<comment type="caution">
    <text evidence="3">The sequence shown here is derived from an EMBL/GenBank/DDBJ whole genome shotgun (WGS) entry which is preliminary data.</text>
</comment>
<feature type="domain" description="Antitoxin Xre-like helix-turn-helix" evidence="2">
    <location>
        <begin position="31"/>
        <end position="87"/>
    </location>
</feature>
<dbReference type="GO" id="GO:0003677">
    <property type="term" value="F:DNA binding"/>
    <property type="evidence" value="ECO:0007669"/>
    <property type="project" value="InterPro"/>
</dbReference>
<reference evidence="3" key="1">
    <citation type="journal article" date="2020" name="mSystems">
        <title>Genome- and Community-Level Interaction Insights into Carbon Utilization and Element Cycling Functions of Hydrothermarchaeota in Hydrothermal Sediment.</title>
        <authorList>
            <person name="Zhou Z."/>
            <person name="Liu Y."/>
            <person name="Xu W."/>
            <person name="Pan J."/>
            <person name="Luo Z.H."/>
            <person name="Li M."/>
        </authorList>
    </citation>
    <scope>NUCLEOTIDE SEQUENCE [LARGE SCALE GENOMIC DNA]</scope>
    <source>
        <strain evidence="3">SpSt-524</strain>
    </source>
</reference>
<name>A0A7C3HFJ7_MEIRU</name>
<proteinExistence type="predicted"/>
<organism evidence="3">
    <name type="scientific">Meiothermus ruber</name>
    <dbReference type="NCBI Taxonomy" id="277"/>
    <lineage>
        <taxon>Bacteria</taxon>
        <taxon>Thermotogati</taxon>
        <taxon>Deinococcota</taxon>
        <taxon>Deinococci</taxon>
        <taxon>Thermales</taxon>
        <taxon>Thermaceae</taxon>
        <taxon>Meiothermus</taxon>
    </lineage>
</organism>
<gene>
    <name evidence="3" type="ORF">ENS82_11220</name>
</gene>
<dbReference type="InterPro" id="IPR024467">
    <property type="entry name" value="Xre/MbcA/ParS-like_toxin-bd"/>
</dbReference>
<dbReference type="AlphaFoldDB" id="A0A7C3HFJ7"/>
<evidence type="ECO:0000313" key="3">
    <source>
        <dbReference type="EMBL" id="HFG21258.1"/>
    </source>
</evidence>
<dbReference type="InterPro" id="IPR011979">
    <property type="entry name" value="Antitox_Xre"/>
</dbReference>
<dbReference type="Pfam" id="PF20432">
    <property type="entry name" value="Xre-like-HTH"/>
    <property type="match status" value="1"/>
</dbReference>
<dbReference type="NCBIfam" id="TIGR02293">
    <property type="entry name" value="TAS_TIGR02293"/>
    <property type="match status" value="1"/>
</dbReference>
<dbReference type="EMBL" id="DSWI01000026">
    <property type="protein sequence ID" value="HFG21258.1"/>
    <property type="molecule type" value="Genomic_DNA"/>
</dbReference>
<feature type="domain" description="Antitoxin Xre/MbcA/ParS-like toxin-binding" evidence="1">
    <location>
        <begin position="98"/>
        <end position="143"/>
    </location>
</feature>
<evidence type="ECO:0000259" key="2">
    <source>
        <dbReference type="Pfam" id="PF20432"/>
    </source>
</evidence>
<protein>
    <submittedName>
        <fullName evidence="3">DUF2384 domain-containing protein</fullName>
    </submittedName>
</protein>
<dbReference type="InterPro" id="IPR046847">
    <property type="entry name" value="Xre-like_HTH"/>
</dbReference>